<sequence>MKVVALGPKLAKKKVKAYITTNPVWLSGAVQWSYGIARPSMKATIIRNPASWILNRPTTSMRATVNQYPGTVPHSAISVCARDVEQLVQRAHRPRHRDPPDRAEDVLLEQVLRVVGDVQEEPRRRRAHQVGAVPPRELPRQEPERPAALGAPGRHLGLLLGDLHPEHPGHVRRGALRVPGHQRRVPRRLRHLHPPVEGERRGHRAQHEDDEPHQVRLRRGGRRGVHGVRGRREPAPEDGGDADRDRAAGQDAEPLHHEHGGDEGAPGPLVGVLGHDGGGQRVVAADAEAEPEAEEAERGHDARRRVAEREPRRDGADDHQQQRDAVDALPADLVAEPPEEELPGQRADEGHAVDGRGDVRRQGAGVGRAVDGVVDAADELGDEGDAEEVVGVGEEAHTGDDDGREVVPLRLGAVQRREHVHVALPARHCPIGRGSRSSGAVPRQL</sequence>
<accession>A0A8T0N3M2</accession>
<feature type="region of interest" description="Disordered" evidence="1">
    <location>
        <begin position="335"/>
        <end position="366"/>
    </location>
</feature>
<feature type="region of interest" description="Disordered" evidence="1">
    <location>
        <begin position="167"/>
        <end position="323"/>
    </location>
</feature>
<name>A0A8T0N3M2_PANVG</name>
<feature type="compositionally biased region" description="Basic and acidic residues" evidence="1">
    <location>
        <begin position="194"/>
        <end position="214"/>
    </location>
</feature>
<feature type="region of interest" description="Disordered" evidence="1">
    <location>
        <begin position="120"/>
        <end position="147"/>
    </location>
</feature>
<protein>
    <submittedName>
        <fullName evidence="2">Uncharacterized protein</fullName>
    </submittedName>
</protein>
<dbReference type="EMBL" id="CM029054">
    <property type="protein sequence ID" value="KAG2543685.1"/>
    <property type="molecule type" value="Genomic_DNA"/>
</dbReference>
<feature type="compositionally biased region" description="Basic and acidic residues" evidence="1">
    <location>
        <begin position="346"/>
        <end position="361"/>
    </location>
</feature>
<evidence type="ECO:0000256" key="1">
    <source>
        <dbReference type="SAM" id="MobiDB-lite"/>
    </source>
</evidence>
<evidence type="ECO:0000313" key="2">
    <source>
        <dbReference type="EMBL" id="KAG2543685.1"/>
    </source>
</evidence>
<dbReference type="Proteomes" id="UP000823388">
    <property type="component" value="Chromosome 9N"/>
</dbReference>
<feature type="compositionally biased region" description="Basic residues" evidence="1">
    <location>
        <begin position="215"/>
        <end position="229"/>
    </location>
</feature>
<gene>
    <name evidence="2" type="ORF">PVAP13_9NG766900</name>
</gene>
<dbReference type="AlphaFoldDB" id="A0A8T0N3M2"/>
<evidence type="ECO:0000313" key="3">
    <source>
        <dbReference type="Proteomes" id="UP000823388"/>
    </source>
</evidence>
<organism evidence="2 3">
    <name type="scientific">Panicum virgatum</name>
    <name type="common">Blackwell switchgrass</name>
    <dbReference type="NCBI Taxonomy" id="38727"/>
    <lineage>
        <taxon>Eukaryota</taxon>
        <taxon>Viridiplantae</taxon>
        <taxon>Streptophyta</taxon>
        <taxon>Embryophyta</taxon>
        <taxon>Tracheophyta</taxon>
        <taxon>Spermatophyta</taxon>
        <taxon>Magnoliopsida</taxon>
        <taxon>Liliopsida</taxon>
        <taxon>Poales</taxon>
        <taxon>Poaceae</taxon>
        <taxon>PACMAD clade</taxon>
        <taxon>Panicoideae</taxon>
        <taxon>Panicodae</taxon>
        <taxon>Paniceae</taxon>
        <taxon>Panicinae</taxon>
        <taxon>Panicum</taxon>
        <taxon>Panicum sect. Hiantes</taxon>
    </lineage>
</organism>
<reference evidence="2" key="1">
    <citation type="submission" date="2020-05" db="EMBL/GenBank/DDBJ databases">
        <title>WGS assembly of Panicum virgatum.</title>
        <authorList>
            <person name="Lovell J.T."/>
            <person name="Jenkins J."/>
            <person name="Shu S."/>
            <person name="Juenger T.E."/>
            <person name="Schmutz J."/>
        </authorList>
    </citation>
    <scope>NUCLEOTIDE SEQUENCE</scope>
    <source>
        <strain evidence="2">AP13</strain>
    </source>
</reference>
<feature type="compositionally biased region" description="Basic residues" evidence="1">
    <location>
        <begin position="170"/>
        <end position="193"/>
    </location>
</feature>
<feature type="compositionally biased region" description="Basic and acidic residues" evidence="1">
    <location>
        <begin position="296"/>
        <end position="323"/>
    </location>
</feature>
<keyword evidence="3" id="KW-1185">Reference proteome</keyword>
<feature type="compositionally biased region" description="Basic and acidic residues" evidence="1">
    <location>
        <begin position="230"/>
        <end position="262"/>
    </location>
</feature>
<comment type="caution">
    <text evidence="2">The sequence shown here is derived from an EMBL/GenBank/DDBJ whole genome shotgun (WGS) entry which is preliminary data.</text>
</comment>
<proteinExistence type="predicted"/>